<dbReference type="Proteomes" id="UP000335636">
    <property type="component" value="Unassembled WGS sequence"/>
</dbReference>
<organism evidence="2 3">
    <name type="scientific">Marmota monax</name>
    <name type="common">Woodchuck</name>
    <dbReference type="NCBI Taxonomy" id="9995"/>
    <lineage>
        <taxon>Eukaryota</taxon>
        <taxon>Metazoa</taxon>
        <taxon>Chordata</taxon>
        <taxon>Craniata</taxon>
        <taxon>Vertebrata</taxon>
        <taxon>Euteleostomi</taxon>
        <taxon>Mammalia</taxon>
        <taxon>Eutheria</taxon>
        <taxon>Euarchontoglires</taxon>
        <taxon>Glires</taxon>
        <taxon>Rodentia</taxon>
        <taxon>Sciuromorpha</taxon>
        <taxon>Sciuridae</taxon>
        <taxon>Xerinae</taxon>
        <taxon>Marmotini</taxon>
        <taxon>Marmota</taxon>
    </lineage>
</organism>
<gene>
    <name evidence="1" type="ORF">GHT09_017257</name>
    <name evidence="2" type="ORF">MONAX_5E028390</name>
</gene>
<protein>
    <submittedName>
        <fullName evidence="2">Uncharacterized protein</fullName>
    </submittedName>
</protein>
<dbReference type="PANTHER" id="PTHR32000">
    <property type="entry name" value="SIMILAR TO HYPOTHETICAL PROTEIN"/>
    <property type="match status" value="1"/>
</dbReference>
<reference evidence="2 3" key="1">
    <citation type="submission" date="2019-04" db="EMBL/GenBank/DDBJ databases">
        <authorList>
            <person name="Alioto T."/>
            <person name="Alioto T."/>
        </authorList>
    </citation>
    <scope>NUCLEOTIDE SEQUENCE [LARGE SCALE GENOMIC DNA]</scope>
</reference>
<dbReference type="AlphaFoldDB" id="A0A5E4D9K8"/>
<evidence type="ECO:0000313" key="1">
    <source>
        <dbReference type="EMBL" id="KAF7471678.1"/>
    </source>
</evidence>
<sequence length="66" mass="7319">MEPKTKGLKEQQQQHKKLLEAMLSQDSFESIHSPTPSVTEEDIDKEDDAMELLAVFGAISACTNAK</sequence>
<accession>A0A5E4D9K8</accession>
<dbReference type="Proteomes" id="UP000662637">
    <property type="component" value="Unassembled WGS sequence"/>
</dbReference>
<dbReference type="EMBL" id="WJEC01006698">
    <property type="protein sequence ID" value="KAF7471678.1"/>
    <property type="molecule type" value="Genomic_DNA"/>
</dbReference>
<dbReference type="PANTHER" id="PTHR32000:SF3">
    <property type="entry name" value="RIKEN CDNA A830018L16 GENE"/>
    <property type="match status" value="1"/>
</dbReference>
<reference evidence="1" key="2">
    <citation type="submission" date="2020-08" db="EMBL/GenBank/DDBJ databases">
        <authorList>
            <person name="Shumante A."/>
            <person name="Zimin A.V."/>
            <person name="Puiu D."/>
            <person name="Salzberg S.L."/>
        </authorList>
    </citation>
    <scope>NUCLEOTIDE SEQUENCE</scope>
    <source>
        <strain evidence="1">WC2-LM</strain>
        <tissue evidence="1">Liver</tissue>
    </source>
</reference>
<dbReference type="Pfam" id="PF17824">
    <property type="entry name" value="DUF5586"/>
    <property type="match status" value="1"/>
</dbReference>
<proteinExistence type="predicted"/>
<keyword evidence="3" id="KW-1185">Reference proteome</keyword>
<dbReference type="EMBL" id="CABDUW010004510">
    <property type="protein sequence ID" value="VTJ90440.1"/>
    <property type="molecule type" value="Genomic_DNA"/>
</dbReference>
<name>A0A5E4D9K8_MARMO</name>
<evidence type="ECO:0000313" key="3">
    <source>
        <dbReference type="Proteomes" id="UP000335636"/>
    </source>
</evidence>
<dbReference type="InterPro" id="IPR040687">
    <property type="entry name" value="DUF5586"/>
</dbReference>
<evidence type="ECO:0000313" key="2">
    <source>
        <dbReference type="EMBL" id="VTJ90440.1"/>
    </source>
</evidence>